<dbReference type="NCBIfam" id="TIGR01494">
    <property type="entry name" value="ATPase_P-type"/>
    <property type="match status" value="2"/>
</dbReference>
<keyword evidence="2" id="KW-0597">Phosphoprotein</keyword>
<evidence type="ECO:0000256" key="6">
    <source>
        <dbReference type="ARBA" id="ARBA00022842"/>
    </source>
</evidence>
<comment type="similarity">
    <text evidence="11">Belongs to the cation transport ATPase (P-type) (TC 3.A.3) family.</text>
</comment>
<dbReference type="Pfam" id="PF13246">
    <property type="entry name" value="Cation_ATPase"/>
    <property type="match status" value="1"/>
</dbReference>
<evidence type="ECO:0000256" key="3">
    <source>
        <dbReference type="ARBA" id="ARBA00022692"/>
    </source>
</evidence>
<name>A0ABD3RJ01_9STRA</name>
<keyword evidence="7" id="KW-1278">Translocase</keyword>
<dbReference type="SUPFAM" id="SSF56784">
    <property type="entry name" value="HAD-like"/>
    <property type="match status" value="1"/>
</dbReference>
<evidence type="ECO:0000256" key="4">
    <source>
        <dbReference type="ARBA" id="ARBA00022741"/>
    </source>
</evidence>
<feature type="transmembrane region" description="Helical" evidence="13">
    <location>
        <begin position="1562"/>
        <end position="1581"/>
    </location>
</feature>
<dbReference type="SFLD" id="SFLDS00003">
    <property type="entry name" value="Haloacid_Dehalogenase"/>
    <property type="match status" value="1"/>
</dbReference>
<comment type="subcellular location">
    <subcellularLocation>
        <location evidence="1">Endomembrane system</location>
        <topology evidence="1">Multi-pass membrane protein</topology>
    </subcellularLocation>
</comment>
<evidence type="ECO:0000256" key="8">
    <source>
        <dbReference type="ARBA" id="ARBA00022989"/>
    </source>
</evidence>
<dbReference type="EMBL" id="JALLPB020000242">
    <property type="protein sequence ID" value="KAL3811716.1"/>
    <property type="molecule type" value="Genomic_DNA"/>
</dbReference>
<dbReference type="InterPro" id="IPR044492">
    <property type="entry name" value="P_typ_ATPase_HD_dom"/>
</dbReference>
<keyword evidence="9" id="KW-0406">Ion transport</keyword>
<dbReference type="InterPro" id="IPR018303">
    <property type="entry name" value="ATPase_P-typ_P_site"/>
</dbReference>
<keyword evidence="9" id="KW-0813">Transport</keyword>
<dbReference type="Gene3D" id="3.40.1110.10">
    <property type="entry name" value="Calcium-transporting ATPase, cytoplasmic domain N"/>
    <property type="match status" value="1"/>
</dbReference>
<dbReference type="GO" id="GO:0006811">
    <property type="term" value="P:monoatomic ion transport"/>
    <property type="evidence" value="ECO:0007669"/>
    <property type="project" value="UniProtKB-KW"/>
</dbReference>
<dbReference type="Pfam" id="PF16036">
    <property type="entry name" value="Chalcone_3"/>
    <property type="match status" value="1"/>
</dbReference>
<dbReference type="Gene3D" id="3.40.50.1000">
    <property type="entry name" value="HAD superfamily/HAD-like"/>
    <property type="match status" value="1"/>
</dbReference>
<evidence type="ECO:0000256" key="1">
    <source>
        <dbReference type="ARBA" id="ARBA00004127"/>
    </source>
</evidence>
<dbReference type="InterPro" id="IPR023299">
    <property type="entry name" value="ATPase_P-typ_cyto_dom_N"/>
</dbReference>
<dbReference type="PANTHER" id="PTHR42861">
    <property type="entry name" value="CALCIUM-TRANSPORTING ATPASE"/>
    <property type="match status" value="1"/>
</dbReference>
<dbReference type="SFLD" id="SFLDG00002">
    <property type="entry name" value="C1.7:_P-type_atpase_like"/>
    <property type="match status" value="1"/>
</dbReference>
<evidence type="ECO:0000256" key="9">
    <source>
        <dbReference type="ARBA" id="ARBA00023065"/>
    </source>
</evidence>
<dbReference type="InterPro" id="IPR008250">
    <property type="entry name" value="ATPase_P-typ_transduc_dom_A_sf"/>
</dbReference>
<feature type="region of interest" description="Disordered" evidence="12">
    <location>
        <begin position="254"/>
        <end position="276"/>
    </location>
</feature>
<dbReference type="GO" id="GO:0012505">
    <property type="term" value="C:endomembrane system"/>
    <property type="evidence" value="ECO:0007669"/>
    <property type="project" value="UniProtKB-SubCell"/>
</dbReference>
<organism evidence="15 16">
    <name type="scientific">Cyclostephanos tholiformis</name>
    <dbReference type="NCBI Taxonomy" id="382380"/>
    <lineage>
        <taxon>Eukaryota</taxon>
        <taxon>Sar</taxon>
        <taxon>Stramenopiles</taxon>
        <taxon>Ochrophyta</taxon>
        <taxon>Bacillariophyta</taxon>
        <taxon>Coscinodiscophyceae</taxon>
        <taxon>Thalassiosirophycidae</taxon>
        <taxon>Stephanodiscales</taxon>
        <taxon>Stephanodiscaceae</taxon>
        <taxon>Cyclostephanos</taxon>
    </lineage>
</organism>
<dbReference type="FunFam" id="2.70.150.10:FF:000160">
    <property type="entry name" value="Sarcoplasmic/endoplasmic reticulum calcium ATPase 1"/>
    <property type="match status" value="1"/>
</dbReference>
<keyword evidence="4" id="KW-0547">Nucleotide-binding</keyword>
<proteinExistence type="inferred from homology"/>
<dbReference type="SUPFAM" id="SSF81665">
    <property type="entry name" value="Calcium ATPase, transmembrane domain M"/>
    <property type="match status" value="1"/>
</dbReference>
<dbReference type="Gene3D" id="1.20.1110.10">
    <property type="entry name" value="Calcium-transporting ATPase, transmembrane domain"/>
    <property type="match status" value="1"/>
</dbReference>
<dbReference type="InterPro" id="IPR036412">
    <property type="entry name" value="HAD-like_sf"/>
</dbReference>
<comment type="caution">
    <text evidence="15">The sequence shown here is derived from an EMBL/GenBank/DDBJ whole genome shotgun (WGS) entry which is preliminary data.</text>
</comment>
<dbReference type="InterPro" id="IPR001757">
    <property type="entry name" value="P_typ_ATPase"/>
</dbReference>
<gene>
    <name evidence="15" type="ORF">ACHAXA_004082</name>
</gene>
<feature type="domain" description="Cation-transporting P-type ATPase N-terminal" evidence="14">
    <location>
        <begin position="538"/>
        <end position="604"/>
    </location>
</feature>
<reference evidence="15 16" key="1">
    <citation type="submission" date="2024-10" db="EMBL/GenBank/DDBJ databases">
        <title>Updated reference genomes for cyclostephanoid diatoms.</title>
        <authorList>
            <person name="Roberts W.R."/>
            <person name="Alverson A.J."/>
        </authorList>
    </citation>
    <scope>NUCLEOTIDE SEQUENCE [LARGE SCALE GENOMIC DNA]</scope>
    <source>
        <strain evidence="15 16">AJA228-03</strain>
    </source>
</reference>
<keyword evidence="10 13" id="KW-0472">Membrane</keyword>
<accession>A0ABD3RJ01</accession>
<dbReference type="InterPro" id="IPR036298">
    <property type="entry name" value="Chalcone_isomerase_sf"/>
</dbReference>
<evidence type="ECO:0000256" key="12">
    <source>
        <dbReference type="SAM" id="MobiDB-lite"/>
    </source>
</evidence>
<dbReference type="SUPFAM" id="SSF81653">
    <property type="entry name" value="Calcium ATPase, transduction domain A"/>
    <property type="match status" value="1"/>
</dbReference>
<dbReference type="InterPro" id="IPR016088">
    <property type="entry name" value="Chalcone_isomerase_3-sand"/>
</dbReference>
<dbReference type="InterPro" id="IPR016087">
    <property type="entry name" value="Chalcone_isomerase"/>
</dbReference>
<evidence type="ECO:0000256" key="10">
    <source>
        <dbReference type="ARBA" id="ARBA00023136"/>
    </source>
</evidence>
<evidence type="ECO:0000256" key="5">
    <source>
        <dbReference type="ARBA" id="ARBA00022840"/>
    </source>
</evidence>
<evidence type="ECO:0000259" key="14">
    <source>
        <dbReference type="SMART" id="SM00831"/>
    </source>
</evidence>
<keyword evidence="5" id="KW-0067">ATP-binding</keyword>
<dbReference type="SUPFAM" id="SSF54626">
    <property type="entry name" value="Chalcone isomerase"/>
    <property type="match status" value="2"/>
</dbReference>
<evidence type="ECO:0000313" key="15">
    <source>
        <dbReference type="EMBL" id="KAL3811716.1"/>
    </source>
</evidence>
<feature type="transmembrane region" description="Helical" evidence="13">
    <location>
        <begin position="1467"/>
        <end position="1488"/>
    </location>
</feature>
<dbReference type="Pfam" id="PF00690">
    <property type="entry name" value="Cation_ATPase_N"/>
    <property type="match status" value="1"/>
</dbReference>
<keyword evidence="8 13" id="KW-1133">Transmembrane helix</keyword>
<dbReference type="SMART" id="SM00831">
    <property type="entry name" value="Cation_ATPase_N"/>
    <property type="match status" value="1"/>
</dbReference>
<dbReference type="Pfam" id="PF00689">
    <property type="entry name" value="Cation_ATPase_C"/>
    <property type="match status" value="1"/>
</dbReference>
<dbReference type="PROSITE" id="PS00154">
    <property type="entry name" value="ATPASE_E1_E2"/>
    <property type="match status" value="1"/>
</dbReference>
<dbReference type="InterPro" id="IPR023214">
    <property type="entry name" value="HAD_sf"/>
</dbReference>
<dbReference type="Gene3D" id="3.50.70.10">
    <property type="match status" value="2"/>
</dbReference>
<evidence type="ECO:0000256" key="11">
    <source>
        <dbReference type="ARBA" id="ARBA00038148"/>
    </source>
</evidence>
<keyword evidence="3 13" id="KW-0812">Transmembrane</keyword>
<dbReference type="SUPFAM" id="SSF81660">
    <property type="entry name" value="Metal cation-transporting ATPase, ATP-binding domain N"/>
    <property type="match status" value="1"/>
</dbReference>
<evidence type="ECO:0000256" key="2">
    <source>
        <dbReference type="ARBA" id="ARBA00022553"/>
    </source>
</evidence>
<evidence type="ECO:0000313" key="16">
    <source>
        <dbReference type="Proteomes" id="UP001530377"/>
    </source>
</evidence>
<dbReference type="InterPro" id="IPR006068">
    <property type="entry name" value="ATPase_P-typ_cation-transptr_C"/>
</dbReference>
<dbReference type="SFLD" id="SFLDF00027">
    <property type="entry name" value="p-type_atpase"/>
    <property type="match status" value="1"/>
</dbReference>
<dbReference type="GO" id="GO:0005524">
    <property type="term" value="F:ATP binding"/>
    <property type="evidence" value="ECO:0007669"/>
    <property type="project" value="UniProtKB-KW"/>
</dbReference>
<keyword evidence="16" id="KW-1185">Reference proteome</keyword>
<evidence type="ECO:0000256" key="7">
    <source>
        <dbReference type="ARBA" id="ARBA00022967"/>
    </source>
</evidence>
<dbReference type="FunFam" id="3.40.50.1000:FF:000083">
    <property type="entry name" value="Sodium/potassium-transporting ATPase subunit alpha"/>
    <property type="match status" value="1"/>
</dbReference>
<dbReference type="InterPro" id="IPR023298">
    <property type="entry name" value="ATPase_P-typ_TM_dom_sf"/>
</dbReference>
<dbReference type="Pfam" id="PF00122">
    <property type="entry name" value="E1-E2_ATPase"/>
    <property type="match status" value="1"/>
</dbReference>
<evidence type="ECO:0000256" key="13">
    <source>
        <dbReference type="SAM" id="Phobius"/>
    </source>
</evidence>
<protein>
    <recommendedName>
        <fullName evidence="14">Cation-transporting P-type ATPase N-terminal domain-containing protein</fullName>
    </recommendedName>
</protein>
<dbReference type="PRINTS" id="PR00119">
    <property type="entry name" value="CATATPASE"/>
</dbReference>
<dbReference type="Proteomes" id="UP001530377">
    <property type="component" value="Unassembled WGS sequence"/>
</dbReference>
<dbReference type="FunFam" id="1.20.1110.10:FF:000065">
    <property type="entry name" value="Sarcoplasmic/endoplasmic reticulum calcium ATPase 1"/>
    <property type="match status" value="2"/>
</dbReference>
<keyword evidence="6" id="KW-0460">Magnesium</keyword>
<sequence length="1632" mass="174040">MALLVSSSCHPSSLRWHHSLCSNRFAFRSRTGSDLLSTLPLMPRREKKIANNNGTVIWIRGGGGGGVALIDSATKVEFDGNLNNGLILLGVGVRKKGPIKVYSVGVYSSDNVKGSISSFSKSDKSGALAALRRSMESSTTTFVLKMTFKVTAEKLAAAIAEGVDPRASDKTAVEALKKLILDGVAKKGAATPGTVLRFDCSYKAGVKVSVDGTDVGVAPGLSEAFAGVFLDENGVSPALQDSIVEHCCEIAGQEKATPTPKGASSSPARSTEKDVDPNTQINANLLAVESKLNAIRDKATGVTFQPKLGDGLYLIGAGSRTNTFVRLYAVAIYGSPSVLNTISSIQSGEKQRREAAHALRNAARTFVTFDSFSSTTSIVLQMAYKADAKIVAETIADSVKSRYGGSLSDVKELEALILKGIMQKGGQATKGTVLQFDCSEDGVRVSVDGVLQGITSSKGMMASAFVDVYLDEQAVSTSLVDSCLDSWRGKDAIAASLLEQHAHAMKSAGRPRGDPRLRLKSDPSSIPLNSLISNHYLSVPSIDKGKTLLGLTQRERFNRLKIYGPNELEQTPERSLMSYIIEQFDDKLVRILLAVALVSGLFGLLELKDEMGEWASHLLRMILQVFQHSKEASSSPTSESIQIAEQVVKEAKESIIGASTAEVTIDVHRFSFGHIIEALVEPIVISTILVINALVGGYQSLNASKGISALKQMQAQKAVVKVNSGGDNLSAAAAEELEVEASSLVPGDVVIMTVGQKIPADIRLVSVSTSTFTVDEACLTGESDSVAKIPYRGVDPSTDDNEKGVGVGAMGAHANGMLYSGTVITAGKGVGVVVRTGMDTEMGKIQRGVTEAASDVHRTPLAIKLDEFGDTLTRVIGFICIAVWVASIPKFNDATFKTPLQGAIYYAKVAVALGVAAIPEGLPAVITLCLSLGTRRMAKRNVIVRKLPSVETLGCTSVICTDKTGTLTTGEMTAVSLVLLEDSDIEEHTVSGVSYSPLGKVDGIEPTIEIRKHPNGAVADVAAVSALCNDANIVGNDESEASSKTYERLGEPTEAALCVLAEKLGGKCDDSESTIAQTLAAANVNSWRAHHPRQATLEFNRDRKSMSVLASQWSTMSSAGGNRLLVKGAPNLLLERCTHAKMRDGTVVKLDGKLRRQIEKKTTDLATRPLRCLALAVKETDTLEKSLRYYSRDAANDDERHPLLSDQQNYASIESGLTWVGMVGIKDPARPEVADSINRCHDAGIRVIMITGDARDTAIAIARDVNILPPTSLGQQIKAYEGREFFEKPESEQLQLLASPGNIVFCRAEPSDKQKLIKMLQSLGEVSAMTGDGVNDAPALQQANIGIAMGISGTEVSKEAADMVLADDNFSTIVAAVEEGRCIYANMQAFICFLISCNIGEIAAILMSAICGFPEPLSAMHLLWVNLVTDGPPATALGFNPPAPDVMSQKPRPPDEPIMTKWMACRYLVTGLYVGFATVGSFVGHYLAQGVSLRQLRSWGKCGESWSTSDGATCESLFQGAGRELPQTLSLTVLVCMELFKALSAVSIDSSLLTVGPNQNPYLIVGVALPFILHVAVVYSTKLGFPGLAKSFGLAPLSLHDWKTALKWSAPILIIEEVLKSIGRSRSRHQKR</sequence>
<dbReference type="Gene3D" id="2.70.150.10">
    <property type="entry name" value="Calcium-transporting ATPase, cytoplasmic transduction domain A"/>
    <property type="match status" value="1"/>
</dbReference>
<dbReference type="InterPro" id="IPR004014">
    <property type="entry name" value="ATPase_P-typ_cation-transptr_N"/>
</dbReference>
<dbReference type="InterPro" id="IPR059000">
    <property type="entry name" value="ATPase_P-type_domA"/>
</dbReference>